<dbReference type="AlphaFoldDB" id="A0A927R6F1"/>
<keyword evidence="1" id="KW-0472">Membrane</keyword>
<keyword evidence="1" id="KW-0812">Transmembrane</keyword>
<sequence>MSRSEFTYDKLEEIKTYLMSNDIQSFLSLQSIEETEGHVVLTFHFSEHLKPVAAIKQETYVVKLAIAQAILLDEIVTKEPFHVSLHPATVFYHPMSTILYGYRANRVMPKEEKYTHLQRYKALILMILTNYPYEKCLTEPERLEKKANDLVRSVLFAKTMEEMKELLTEAYDFVAYHTVKVQVAEQRKWRNRTIFGIVLMAILSLGTVGYVKYDANEQQHEALGQLEATYEVRGKRQQADAFFEQGNYKEAIPLFLTLGDSSKEVSKKLFEKEEWQLALNTEPKMLEQVIAQLYTNNDEKVVLDLRLSTDEEALTQKLAHEKAIVSYDVAQMTADLPFISNVETLQRMGQTFIANGDMAGAREVLNKTQDATLQSAIELAQINSEVAMAKEKMTTIKSKDSPNQADQLKVQQTKIEELEAKIQELEEG</sequence>
<dbReference type="RefSeq" id="WP_192600703.1">
    <property type="nucleotide sequence ID" value="NZ_JADBEL010000052.1"/>
</dbReference>
<evidence type="ECO:0000313" key="3">
    <source>
        <dbReference type="Proteomes" id="UP000658225"/>
    </source>
</evidence>
<name>A0A927R6F1_9BACL</name>
<dbReference type="Gene3D" id="1.10.510.10">
    <property type="entry name" value="Transferase(Phosphotransferase) domain 1"/>
    <property type="match status" value="1"/>
</dbReference>
<dbReference type="Pfam" id="PF10140">
    <property type="entry name" value="YukC"/>
    <property type="match status" value="1"/>
</dbReference>
<evidence type="ECO:0000313" key="2">
    <source>
        <dbReference type="EMBL" id="MBE1557118.1"/>
    </source>
</evidence>
<reference evidence="2" key="1">
    <citation type="submission" date="2020-10" db="EMBL/GenBank/DDBJ databases">
        <title>Genomic Encyclopedia of Type Strains, Phase IV (KMG-IV): sequencing the most valuable type-strain genomes for metagenomic binning, comparative biology and taxonomic classification.</title>
        <authorList>
            <person name="Goeker M."/>
        </authorList>
    </citation>
    <scope>NUCLEOTIDE SEQUENCE</scope>
    <source>
        <strain evidence="2">DSM 13886</strain>
    </source>
</reference>
<dbReference type="EMBL" id="JADBEL010000052">
    <property type="protein sequence ID" value="MBE1557118.1"/>
    <property type="molecule type" value="Genomic_DNA"/>
</dbReference>
<feature type="transmembrane region" description="Helical" evidence="1">
    <location>
        <begin position="194"/>
        <end position="213"/>
    </location>
</feature>
<proteinExistence type="predicted"/>
<protein>
    <recommendedName>
        <fullName evidence="4">Type VII secretion protein EssB</fullName>
    </recommendedName>
</protein>
<keyword evidence="3" id="KW-1185">Reference proteome</keyword>
<comment type="caution">
    <text evidence="2">The sequence shown here is derived from an EMBL/GenBank/DDBJ whole genome shotgun (WGS) entry which is preliminary data.</text>
</comment>
<evidence type="ECO:0000256" key="1">
    <source>
        <dbReference type="SAM" id="Phobius"/>
    </source>
</evidence>
<evidence type="ECO:0008006" key="4">
    <source>
        <dbReference type="Google" id="ProtNLM"/>
    </source>
</evidence>
<dbReference type="Proteomes" id="UP000658225">
    <property type="component" value="Unassembled WGS sequence"/>
</dbReference>
<dbReference type="InterPro" id="IPR018778">
    <property type="entry name" value="T7SS_EssB"/>
</dbReference>
<organism evidence="2 3">
    <name type="scientific">Sporosarcina limicola</name>
    <dbReference type="NCBI Taxonomy" id="34101"/>
    <lineage>
        <taxon>Bacteria</taxon>
        <taxon>Bacillati</taxon>
        <taxon>Bacillota</taxon>
        <taxon>Bacilli</taxon>
        <taxon>Bacillales</taxon>
        <taxon>Caryophanaceae</taxon>
        <taxon>Sporosarcina</taxon>
    </lineage>
</organism>
<gene>
    <name evidence="2" type="ORF">H4683_004250</name>
</gene>
<keyword evidence="1" id="KW-1133">Transmembrane helix</keyword>
<accession>A0A927R6F1</accession>